<keyword evidence="3" id="KW-0378">Hydrolase</keyword>
<dbReference type="Gene3D" id="1.20.120.1080">
    <property type="match status" value="1"/>
</dbReference>
<accession>X6NSH3</accession>
<keyword evidence="4 8" id="KW-0347">Helicase</keyword>
<sequence length="462" mass="52767">MIYKFQRLALTKSQYVEASVEAALKIHQSKPPDGHILVFLTGQDEIDRACSLLGKRLDELELNGVNMPDVVILPAYAALSPEKQQMIFAKVPNNCRKIIFATNIAETSLTVDGVAYVIDPGLVKQKRFNPLTGMDALVIVNISRVAALQRLGRAGRTKEGECYRLYTTQEFEKEFPLETEPEIQRTNLCSTVLTLKSIGIDDPVKFQYLDRPSEEAIIEALVELYLLNCIDSTGKITDVGKQISEFPLHPIFGKILIESVAHHCVEAALVVVSMASAGGEEVFVNPGRNAPAEVMDRAYKARVKFESRYGDPITWLLTFSDYMSEEQKWKEEKNPSKELKAVLHEWCQNKFVKYRILERARDIKHQLKEIMIKMFNEKDLEKTTIKQIKHVRKCLSKALFMQSALKIDERHDREGTTTKQHIPFKPTRCKTNLCLFTHPVLYHKLTKYNGLCLLDRIRLDQI</sequence>
<dbReference type="SMART" id="SM00847">
    <property type="entry name" value="HA2"/>
    <property type="match status" value="1"/>
</dbReference>
<dbReference type="PANTHER" id="PTHR18934:SF99">
    <property type="entry name" value="ATP-DEPENDENT RNA HELICASE DHX37-RELATED"/>
    <property type="match status" value="1"/>
</dbReference>
<dbReference type="SMART" id="SM00490">
    <property type="entry name" value="HELICc"/>
    <property type="match status" value="1"/>
</dbReference>
<dbReference type="PANTHER" id="PTHR18934">
    <property type="entry name" value="ATP-DEPENDENT RNA HELICASE"/>
    <property type="match status" value="1"/>
</dbReference>
<dbReference type="InterPro" id="IPR001650">
    <property type="entry name" value="Helicase_C-like"/>
</dbReference>
<protein>
    <recommendedName>
        <fullName evidence="1">RNA helicase</fullName>
        <ecNumber evidence="1">3.6.4.13</ecNumber>
    </recommendedName>
</protein>
<dbReference type="FunFam" id="3.40.50.300:FF:000145">
    <property type="entry name" value="probable ATP-dependent RNA helicase DHX40"/>
    <property type="match status" value="1"/>
</dbReference>
<evidence type="ECO:0000256" key="3">
    <source>
        <dbReference type="ARBA" id="ARBA00022801"/>
    </source>
</evidence>
<evidence type="ECO:0000313" key="9">
    <source>
        <dbReference type="Proteomes" id="UP000023152"/>
    </source>
</evidence>
<evidence type="ECO:0000256" key="5">
    <source>
        <dbReference type="ARBA" id="ARBA00022840"/>
    </source>
</evidence>
<dbReference type="PROSITE" id="PS51194">
    <property type="entry name" value="HELICASE_CTER"/>
    <property type="match status" value="1"/>
</dbReference>
<dbReference type="GO" id="GO:0016787">
    <property type="term" value="F:hydrolase activity"/>
    <property type="evidence" value="ECO:0007669"/>
    <property type="project" value="UniProtKB-KW"/>
</dbReference>
<dbReference type="Pfam" id="PF21010">
    <property type="entry name" value="HA2_C"/>
    <property type="match status" value="1"/>
</dbReference>
<dbReference type="EMBL" id="ASPP01006158">
    <property type="protein sequence ID" value="ETO29245.1"/>
    <property type="molecule type" value="Genomic_DNA"/>
</dbReference>
<name>X6NSH3_RETFI</name>
<keyword evidence="2" id="KW-0547">Nucleotide-binding</keyword>
<evidence type="ECO:0000256" key="4">
    <source>
        <dbReference type="ARBA" id="ARBA00022806"/>
    </source>
</evidence>
<dbReference type="EC" id="3.6.4.13" evidence="1"/>
<dbReference type="GO" id="GO:0003724">
    <property type="term" value="F:RNA helicase activity"/>
    <property type="evidence" value="ECO:0007669"/>
    <property type="project" value="UniProtKB-EC"/>
</dbReference>
<dbReference type="Gene3D" id="3.40.50.300">
    <property type="entry name" value="P-loop containing nucleotide triphosphate hydrolases"/>
    <property type="match status" value="1"/>
</dbReference>
<reference evidence="8 9" key="1">
    <citation type="journal article" date="2013" name="Curr. Biol.">
        <title>The Genome of the Foraminiferan Reticulomyxa filosa.</title>
        <authorList>
            <person name="Glockner G."/>
            <person name="Hulsmann N."/>
            <person name="Schleicher M."/>
            <person name="Noegel A.A."/>
            <person name="Eichinger L."/>
            <person name="Gallinger C."/>
            <person name="Pawlowski J."/>
            <person name="Sierra R."/>
            <person name="Euteneuer U."/>
            <person name="Pillet L."/>
            <person name="Moustafa A."/>
            <person name="Platzer M."/>
            <person name="Groth M."/>
            <person name="Szafranski K."/>
            <person name="Schliwa M."/>
        </authorList>
    </citation>
    <scope>NUCLEOTIDE SEQUENCE [LARGE SCALE GENOMIC DNA]</scope>
</reference>
<comment type="caution">
    <text evidence="8">The sequence shown here is derived from an EMBL/GenBank/DDBJ whole genome shotgun (WGS) entry which is preliminary data.</text>
</comment>
<evidence type="ECO:0000259" key="7">
    <source>
        <dbReference type="PROSITE" id="PS51194"/>
    </source>
</evidence>
<proteinExistence type="predicted"/>
<dbReference type="GO" id="GO:0005524">
    <property type="term" value="F:ATP binding"/>
    <property type="evidence" value="ECO:0007669"/>
    <property type="project" value="UniProtKB-KW"/>
</dbReference>
<dbReference type="InterPro" id="IPR007502">
    <property type="entry name" value="Helicase-assoc_dom"/>
</dbReference>
<dbReference type="SUPFAM" id="SSF52540">
    <property type="entry name" value="P-loop containing nucleoside triphosphate hydrolases"/>
    <property type="match status" value="1"/>
</dbReference>
<feature type="domain" description="Helicase C-terminal" evidence="7">
    <location>
        <begin position="19"/>
        <end position="199"/>
    </location>
</feature>
<dbReference type="InterPro" id="IPR048333">
    <property type="entry name" value="HA2_WH"/>
</dbReference>
<evidence type="ECO:0000256" key="6">
    <source>
        <dbReference type="ARBA" id="ARBA00047984"/>
    </source>
</evidence>
<dbReference type="CDD" id="cd18791">
    <property type="entry name" value="SF2_C_RHA"/>
    <property type="match status" value="1"/>
</dbReference>
<comment type="catalytic activity">
    <reaction evidence="6">
        <text>ATP + H2O = ADP + phosphate + H(+)</text>
        <dbReference type="Rhea" id="RHEA:13065"/>
        <dbReference type="ChEBI" id="CHEBI:15377"/>
        <dbReference type="ChEBI" id="CHEBI:15378"/>
        <dbReference type="ChEBI" id="CHEBI:30616"/>
        <dbReference type="ChEBI" id="CHEBI:43474"/>
        <dbReference type="ChEBI" id="CHEBI:456216"/>
        <dbReference type="EC" id="3.6.4.13"/>
    </reaction>
</comment>
<keyword evidence="5" id="KW-0067">ATP-binding</keyword>
<evidence type="ECO:0000256" key="1">
    <source>
        <dbReference type="ARBA" id="ARBA00012552"/>
    </source>
</evidence>
<dbReference type="Pfam" id="PF00271">
    <property type="entry name" value="Helicase_C"/>
    <property type="match status" value="1"/>
</dbReference>
<dbReference type="Pfam" id="PF04408">
    <property type="entry name" value="WHD_HA2"/>
    <property type="match status" value="1"/>
</dbReference>
<evidence type="ECO:0000256" key="2">
    <source>
        <dbReference type="ARBA" id="ARBA00022741"/>
    </source>
</evidence>
<dbReference type="GO" id="GO:0003723">
    <property type="term" value="F:RNA binding"/>
    <property type="evidence" value="ECO:0007669"/>
    <property type="project" value="TreeGrafter"/>
</dbReference>
<dbReference type="InterPro" id="IPR027417">
    <property type="entry name" value="P-loop_NTPase"/>
</dbReference>
<organism evidence="8 9">
    <name type="scientific">Reticulomyxa filosa</name>
    <dbReference type="NCBI Taxonomy" id="46433"/>
    <lineage>
        <taxon>Eukaryota</taxon>
        <taxon>Sar</taxon>
        <taxon>Rhizaria</taxon>
        <taxon>Retaria</taxon>
        <taxon>Foraminifera</taxon>
        <taxon>Monothalamids</taxon>
        <taxon>Reticulomyxidae</taxon>
        <taxon>Reticulomyxa</taxon>
    </lineage>
</organism>
<dbReference type="OrthoDB" id="10253254at2759"/>
<keyword evidence="9" id="KW-1185">Reference proteome</keyword>
<evidence type="ECO:0000313" key="8">
    <source>
        <dbReference type="EMBL" id="ETO29245.1"/>
    </source>
</evidence>
<gene>
    <name evidence="8" type="ORF">RFI_07871</name>
</gene>
<dbReference type="Proteomes" id="UP000023152">
    <property type="component" value="Unassembled WGS sequence"/>
</dbReference>
<dbReference type="AlphaFoldDB" id="X6NSH3"/>